<dbReference type="Proteomes" id="UP000269998">
    <property type="component" value="Chromosome"/>
</dbReference>
<gene>
    <name evidence="2" type="ORF">MB901379_00792</name>
</gene>
<dbReference type="AlphaFoldDB" id="A0A447G9U9"/>
<keyword evidence="1" id="KW-0812">Transmembrane</keyword>
<reference evidence="3" key="1">
    <citation type="submission" date="2018-02" db="EMBL/GenBank/DDBJ databases">
        <authorList>
            <person name="Seth-Smith MB H."/>
            <person name="Seth-Smith H."/>
        </authorList>
    </citation>
    <scope>NUCLEOTIDE SEQUENCE [LARGE SCALE GENOMIC DNA]</scope>
</reference>
<evidence type="ECO:0000313" key="2">
    <source>
        <dbReference type="EMBL" id="VDM87256.1"/>
    </source>
</evidence>
<keyword evidence="1" id="KW-1133">Transmembrane helix</keyword>
<evidence type="ECO:0000313" key="3">
    <source>
        <dbReference type="Proteomes" id="UP000269998"/>
    </source>
</evidence>
<protein>
    <recommendedName>
        <fullName evidence="4">DUF2784 domain-containing protein</fullName>
    </recommendedName>
</protein>
<keyword evidence="3" id="KW-1185">Reference proteome</keyword>
<dbReference type="RefSeq" id="WP_158015446.1">
    <property type="nucleotide sequence ID" value="NZ_CBCSKE010000040.1"/>
</dbReference>
<feature type="transmembrane region" description="Helical" evidence="1">
    <location>
        <begin position="91"/>
        <end position="110"/>
    </location>
</feature>
<dbReference type="Pfam" id="PF10861">
    <property type="entry name" value="DUF2784"/>
    <property type="match status" value="1"/>
</dbReference>
<feature type="transmembrane region" description="Helical" evidence="1">
    <location>
        <begin position="6"/>
        <end position="27"/>
    </location>
</feature>
<accession>A0A447G9U9</accession>
<dbReference type="InterPro" id="IPR021218">
    <property type="entry name" value="DUF2784"/>
</dbReference>
<sequence>MYVAVVVATIAAHFAYMAYLVVGGVVALRWRRTIACHVSVVAWAILSSMRHLDCPLTWLERWGRAHAGMAPLPDAGFIAHYITGVMYPTGWSGSVLVAVFVVIAVSWFVFGWQARHGVPGSVTSMLGSDVRTGCPGSPGKPYGARKFG</sequence>
<dbReference type="EMBL" id="LR130759">
    <property type="protein sequence ID" value="VDM87256.1"/>
    <property type="molecule type" value="Genomic_DNA"/>
</dbReference>
<name>A0A447G9U9_9MYCO</name>
<evidence type="ECO:0008006" key="4">
    <source>
        <dbReference type="Google" id="ProtNLM"/>
    </source>
</evidence>
<dbReference type="OrthoDB" id="370375at2"/>
<proteinExistence type="predicted"/>
<keyword evidence="1" id="KW-0472">Membrane</keyword>
<dbReference type="KEGG" id="mbai:MB901379_00792"/>
<evidence type="ECO:0000256" key="1">
    <source>
        <dbReference type="SAM" id="Phobius"/>
    </source>
</evidence>
<organism evidence="2 3">
    <name type="scientific">Mycobacterium basiliense</name>
    <dbReference type="NCBI Taxonomy" id="2094119"/>
    <lineage>
        <taxon>Bacteria</taxon>
        <taxon>Bacillati</taxon>
        <taxon>Actinomycetota</taxon>
        <taxon>Actinomycetes</taxon>
        <taxon>Mycobacteriales</taxon>
        <taxon>Mycobacteriaceae</taxon>
        <taxon>Mycobacterium</taxon>
    </lineage>
</organism>